<evidence type="ECO:0000313" key="1">
    <source>
        <dbReference type="EMBL" id="MBW97904.1"/>
    </source>
</evidence>
<proteinExistence type="predicted"/>
<sequence>MLCYGTGHVLAPSFRISNFPHDSVAVACSHLIITQDSSGHKKCRNLRSKSKTLHQSSKPTYQIILKAI</sequence>
<accession>A0A2P2JWQ2</accession>
<protein>
    <submittedName>
        <fullName evidence="1">Uncharacterized protein</fullName>
    </submittedName>
</protein>
<dbReference type="EMBL" id="GGEC01017421">
    <property type="protein sequence ID" value="MBW97904.1"/>
    <property type="molecule type" value="Transcribed_RNA"/>
</dbReference>
<organism evidence="1">
    <name type="scientific">Rhizophora mucronata</name>
    <name type="common">Asiatic mangrove</name>
    <dbReference type="NCBI Taxonomy" id="61149"/>
    <lineage>
        <taxon>Eukaryota</taxon>
        <taxon>Viridiplantae</taxon>
        <taxon>Streptophyta</taxon>
        <taxon>Embryophyta</taxon>
        <taxon>Tracheophyta</taxon>
        <taxon>Spermatophyta</taxon>
        <taxon>Magnoliopsida</taxon>
        <taxon>eudicotyledons</taxon>
        <taxon>Gunneridae</taxon>
        <taxon>Pentapetalae</taxon>
        <taxon>rosids</taxon>
        <taxon>fabids</taxon>
        <taxon>Malpighiales</taxon>
        <taxon>Rhizophoraceae</taxon>
        <taxon>Rhizophora</taxon>
    </lineage>
</organism>
<name>A0A2P2JWQ2_RHIMU</name>
<dbReference type="AlphaFoldDB" id="A0A2P2JWQ2"/>
<reference evidence="1" key="1">
    <citation type="submission" date="2018-02" db="EMBL/GenBank/DDBJ databases">
        <title>Rhizophora mucronata_Transcriptome.</title>
        <authorList>
            <person name="Meera S.P."/>
            <person name="Sreeshan A."/>
            <person name="Augustine A."/>
        </authorList>
    </citation>
    <scope>NUCLEOTIDE SEQUENCE</scope>
    <source>
        <tissue evidence="1">Leaf</tissue>
    </source>
</reference>